<dbReference type="PANTHER" id="PTHR31147">
    <property type="entry name" value="ACYL TRANSFERASE 4"/>
    <property type="match status" value="1"/>
</dbReference>
<evidence type="ECO:0000256" key="1">
    <source>
        <dbReference type="ARBA" id="ARBA00009861"/>
    </source>
</evidence>
<keyword evidence="3" id="KW-0012">Acyltransferase</keyword>
<gene>
    <name evidence="4" type="ORF">SSX86_007034</name>
</gene>
<evidence type="ECO:0000313" key="5">
    <source>
        <dbReference type="Proteomes" id="UP001408789"/>
    </source>
</evidence>
<evidence type="ECO:0000256" key="2">
    <source>
        <dbReference type="ARBA" id="ARBA00022679"/>
    </source>
</evidence>
<dbReference type="Gene3D" id="3.30.559.10">
    <property type="entry name" value="Chloramphenicol acetyltransferase-like domain"/>
    <property type="match status" value="1"/>
</dbReference>
<dbReference type="GO" id="GO:0016746">
    <property type="term" value="F:acyltransferase activity"/>
    <property type="evidence" value="ECO:0007669"/>
    <property type="project" value="UniProtKB-KW"/>
</dbReference>
<dbReference type="EMBL" id="JBCNJP010000008">
    <property type="protein sequence ID" value="KAK9074436.1"/>
    <property type="molecule type" value="Genomic_DNA"/>
</dbReference>
<comment type="similarity">
    <text evidence="1">Belongs to the plant acyltransferase family.</text>
</comment>
<reference evidence="4 5" key="1">
    <citation type="submission" date="2024-04" db="EMBL/GenBank/DDBJ databases">
        <title>The reference genome of an endangered Asteraceae, Deinandra increscens subsp. villosa, native to the Central Coast of California.</title>
        <authorList>
            <person name="Guilliams M."/>
            <person name="Hasenstab-Lehman K."/>
            <person name="Meyer R."/>
            <person name="Mcevoy S."/>
        </authorList>
    </citation>
    <scope>NUCLEOTIDE SEQUENCE [LARGE SCALE GENOMIC DNA]</scope>
    <source>
        <tissue evidence="4">Leaf</tissue>
    </source>
</reference>
<dbReference type="Proteomes" id="UP001408789">
    <property type="component" value="Unassembled WGS sequence"/>
</dbReference>
<dbReference type="InterPro" id="IPR023213">
    <property type="entry name" value="CAT-like_dom_sf"/>
</dbReference>
<dbReference type="InterPro" id="IPR050898">
    <property type="entry name" value="Plant_acyltransferase"/>
</dbReference>
<proteinExistence type="inferred from homology"/>
<keyword evidence="5" id="KW-1185">Reference proteome</keyword>
<comment type="caution">
    <text evidence="4">The sequence shown here is derived from an EMBL/GenBank/DDBJ whole genome shotgun (WGS) entry which is preliminary data.</text>
</comment>
<name>A0AAP0DH74_9ASTR</name>
<evidence type="ECO:0000256" key="3">
    <source>
        <dbReference type="ARBA" id="ARBA00023315"/>
    </source>
</evidence>
<sequence length="145" mass="16164">MNNIGDESFLVKVIKNEVVHAEQPWNDHWLPFANFDLLVPPINFGLIFFFKKPSNGSFSTIVTTLKASISRVLALYPPMAGEIAWNEGAGENQIHCNNGGVYFIEAVADVELKQVNLCNPDECMEGKLMPKKLLRGVLAIQVVNY</sequence>
<dbReference type="AlphaFoldDB" id="A0AAP0DH74"/>
<evidence type="ECO:0000313" key="4">
    <source>
        <dbReference type="EMBL" id="KAK9074436.1"/>
    </source>
</evidence>
<protein>
    <submittedName>
        <fullName evidence="4">Uncharacterized protein</fullName>
    </submittedName>
</protein>
<keyword evidence="2" id="KW-0808">Transferase</keyword>
<dbReference type="Pfam" id="PF02458">
    <property type="entry name" value="Transferase"/>
    <property type="match status" value="1"/>
</dbReference>
<accession>A0AAP0DH74</accession>
<dbReference type="PANTHER" id="PTHR31147:SF1">
    <property type="entry name" value="ACYL TRANSFERASE 4"/>
    <property type="match status" value="1"/>
</dbReference>
<organism evidence="4 5">
    <name type="scientific">Deinandra increscens subsp. villosa</name>
    <dbReference type="NCBI Taxonomy" id="3103831"/>
    <lineage>
        <taxon>Eukaryota</taxon>
        <taxon>Viridiplantae</taxon>
        <taxon>Streptophyta</taxon>
        <taxon>Embryophyta</taxon>
        <taxon>Tracheophyta</taxon>
        <taxon>Spermatophyta</taxon>
        <taxon>Magnoliopsida</taxon>
        <taxon>eudicotyledons</taxon>
        <taxon>Gunneridae</taxon>
        <taxon>Pentapetalae</taxon>
        <taxon>asterids</taxon>
        <taxon>campanulids</taxon>
        <taxon>Asterales</taxon>
        <taxon>Asteraceae</taxon>
        <taxon>Asteroideae</taxon>
        <taxon>Heliantheae alliance</taxon>
        <taxon>Madieae</taxon>
        <taxon>Madiinae</taxon>
        <taxon>Deinandra</taxon>
    </lineage>
</organism>